<feature type="compositionally biased region" description="Low complexity" evidence="1">
    <location>
        <begin position="56"/>
        <end position="67"/>
    </location>
</feature>
<evidence type="ECO:0000256" key="1">
    <source>
        <dbReference type="SAM" id="MobiDB-lite"/>
    </source>
</evidence>
<dbReference type="EMBL" id="ML976616">
    <property type="protein sequence ID" value="KAF1844935.1"/>
    <property type="molecule type" value="Genomic_DNA"/>
</dbReference>
<dbReference type="Proteomes" id="UP000800039">
    <property type="component" value="Unassembled WGS sequence"/>
</dbReference>
<dbReference type="RefSeq" id="XP_040787498.1">
    <property type="nucleotide sequence ID" value="XM_040931821.1"/>
</dbReference>
<evidence type="ECO:0000313" key="2">
    <source>
        <dbReference type="EMBL" id="KAF1844935.1"/>
    </source>
</evidence>
<name>A0A9P4GG42_9PLEO</name>
<dbReference type="OrthoDB" id="3681621at2759"/>
<accession>A0A9P4GG42</accession>
<keyword evidence="3" id="KW-1185">Reference proteome</keyword>
<gene>
    <name evidence="2" type="ORF">K460DRAFT_354797</name>
</gene>
<dbReference type="GeneID" id="63849073"/>
<protein>
    <submittedName>
        <fullName evidence="2">Uncharacterized protein</fullName>
    </submittedName>
</protein>
<evidence type="ECO:0000313" key="3">
    <source>
        <dbReference type="Proteomes" id="UP000800039"/>
    </source>
</evidence>
<feature type="region of interest" description="Disordered" evidence="1">
    <location>
        <begin position="1"/>
        <end position="91"/>
    </location>
</feature>
<sequence length="148" mass="15958">MSTSSASTSSVTEHHSEATDVVNDAQAAQNAWKEEQTSPLTPSSHPQTHDASTATLSSEPKPSSLSPNTVPTVPDQDDDFGAFQSASTDPFKQPIYTQHQVDETENLLNAESNPDIQVGVFVGTGLVEPLRAGLDKRTRALRRLMRTL</sequence>
<feature type="compositionally biased region" description="Low complexity" evidence="1">
    <location>
        <begin position="1"/>
        <end position="11"/>
    </location>
</feature>
<comment type="caution">
    <text evidence="2">The sequence shown here is derived from an EMBL/GenBank/DDBJ whole genome shotgun (WGS) entry which is preliminary data.</text>
</comment>
<feature type="compositionally biased region" description="Polar residues" evidence="1">
    <location>
        <begin position="37"/>
        <end position="55"/>
    </location>
</feature>
<reference evidence="2" key="1">
    <citation type="submission" date="2020-01" db="EMBL/GenBank/DDBJ databases">
        <authorList>
            <consortium name="DOE Joint Genome Institute"/>
            <person name="Haridas S."/>
            <person name="Albert R."/>
            <person name="Binder M."/>
            <person name="Bloem J."/>
            <person name="Labutti K."/>
            <person name="Salamov A."/>
            <person name="Andreopoulos B."/>
            <person name="Baker S.E."/>
            <person name="Barry K."/>
            <person name="Bills G."/>
            <person name="Bluhm B.H."/>
            <person name="Cannon C."/>
            <person name="Castanera R."/>
            <person name="Culley D.E."/>
            <person name="Daum C."/>
            <person name="Ezra D."/>
            <person name="Gonzalez J.B."/>
            <person name="Henrissat B."/>
            <person name="Kuo A."/>
            <person name="Liang C."/>
            <person name="Lipzen A."/>
            <person name="Lutzoni F."/>
            <person name="Magnuson J."/>
            <person name="Mondo S."/>
            <person name="Nolan M."/>
            <person name="Ohm R."/>
            <person name="Pangilinan J."/>
            <person name="Park H.-J."/>
            <person name="Ramirez L."/>
            <person name="Alfaro M."/>
            <person name="Sun H."/>
            <person name="Tritt A."/>
            <person name="Yoshinaga Y."/>
            <person name="Zwiers L.-H."/>
            <person name="Turgeon B.G."/>
            <person name="Goodwin S.B."/>
            <person name="Spatafora J.W."/>
            <person name="Crous P.W."/>
            <person name="Grigoriev I.V."/>
        </authorList>
    </citation>
    <scope>NUCLEOTIDE SEQUENCE</scope>
    <source>
        <strain evidence="2">CBS 394.84</strain>
    </source>
</reference>
<dbReference type="AlphaFoldDB" id="A0A9P4GG42"/>
<proteinExistence type="predicted"/>
<organism evidence="2 3">
    <name type="scientific">Cucurbitaria berberidis CBS 394.84</name>
    <dbReference type="NCBI Taxonomy" id="1168544"/>
    <lineage>
        <taxon>Eukaryota</taxon>
        <taxon>Fungi</taxon>
        <taxon>Dikarya</taxon>
        <taxon>Ascomycota</taxon>
        <taxon>Pezizomycotina</taxon>
        <taxon>Dothideomycetes</taxon>
        <taxon>Pleosporomycetidae</taxon>
        <taxon>Pleosporales</taxon>
        <taxon>Pleosporineae</taxon>
        <taxon>Cucurbitariaceae</taxon>
        <taxon>Cucurbitaria</taxon>
    </lineage>
</organism>